<dbReference type="eggNOG" id="KOG0891">
    <property type="taxonomic scope" value="Eukaryota"/>
</dbReference>
<dbReference type="STRING" id="9785.ENSLAFP00000009642"/>
<dbReference type="Ensembl" id="ENSLAFT00000011541.3">
    <property type="protein sequence ID" value="ENSLAFP00000009642.3"/>
    <property type="gene ID" value="ENSLAFG00000011517.3"/>
</dbReference>
<evidence type="ECO:0000313" key="2">
    <source>
        <dbReference type="Ensembl" id="ENSLAFP00000009642.3"/>
    </source>
</evidence>
<dbReference type="HOGENOM" id="CLU_1253181_0_0_1"/>
<organism evidence="2 3">
    <name type="scientific">Loxodonta africana</name>
    <name type="common">African elephant</name>
    <dbReference type="NCBI Taxonomy" id="9785"/>
    <lineage>
        <taxon>Eukaryota</taxon>
        <taxon>Metazoa</taxon>
        <taxon>Chordata</taxon>
        <taxon>Craniata</taxon>
        <taxon>Vertebrata</taxon>
        <taxon>Euteleostomi</taxon>
        <taxon>Mammalia</taxon>
        <taxon>Eutheria</taxon>
        <taxon>Afrotheria</taxon>
        <taxon>Proboscidea</taxon>
        <taxon>Elephantidae</taxon>
        <taxon>Loxodonta</taxon>
    </lineage>
</organism>
<evidence type="ECO:0000313" key="3">
    <source>
        <dbReference type="Proteomes" id="UP000007646"/>
    </source>
</evidence>
<dbReference type="OMA" id="SYHEVIV"/>
<proteinExistence type="predicted"/>
<dbReference type="Pfam" id="PF20500">
    <property type="entry name" value="DNA-PKcs_N"/>
    <property type="match status" value="1"/>
</dbReference>
<dbReference type="InterPro" id="IPR046804">
    <property type="entry name" value="DNA-PKcs_N"/>
</dbReference>
<reference evidence="2" key="3">
    <citation type="submission" date="2025-09" db="UniProtKB">
        <authorList>
            <consortium name="Ensembl"/>
        </authorList>
    </citation>
    <scope>IDENTIFICATION</scope>
    <source>
        <strain evidence="2">Isolate ISIS603380</strain>
    </source>
</reference>
<reference evidence="2" key="2">
    <citation type="submission" date="2025-08" db="UniProtKB">
        <authorList>
            <consortium name="Ensembl"/>
        </authorList>
    </citation>
    <scope>IDENTIFICATION</scope>
    <source>
        <strain evidence="2">Isolate ISIS603380</strain>
    </source>
</reference>
<protein>
    <recommendedName>
        <fullName evidence="1">DNA-PKcs N-terminal domain-containing protein</fullName>
    </recommendedName>
</protein>
<dbReference type="InterPro" id="IPR016024">
    <property type="entry name" value="ARM-type_fold"/>
</dbReference>
<accession>G3T7P6</accession>
<evidence type="ECO:0000259" key="1">
    <source>
        <dbReference type="Pfam" id="PF20500"/>
    </source>
</evidence>
<sequence length="221" mass="25052">VIAAGLRLFALHASQFSTCLLDNYASLFDVLSKWCAHTNVEVKKAAHVALEAFLKQVSFMVARDAERHKNTLEYFMKQFYEIIRNVDSSNKELSIAIRGYGLFAGPCKAISPENVDWMYVELLQRCRQMFLTQTDTPDDHVYQMPSFLQSIGSVLLYLDTVPEVYTPVLEHLMVVHIDSFPQYSPKMQVVCCRAIVKVFLALADKGPVLWNCIGTVVHQGL</sequence>
<dbReference type="SUPFAM" id="SSF48371">
    <property type="entry name" value="ARM repeat"/>
    <property type="match status" value="1"/>
</dbReference>
<keyword evidence="3" id="KW-1185">Reference proteome</keyword>
<feature type="domain" description="DNA-PKcs N-terminal" evidence="1">
    <location>
        <begin position="1"/>
        <end position="221"/>
    </location>
</feature>
<name>G3T7P6_LOXAF</name>
<dbReference type="InParanoid" id="G3T7P6"/>
<dbReference type="Proteomes" id="UP000007646">
    <property type="component" value="Unassembled WGS sequence"/>
</dbReference>
<dbReference type="AlphaFoldDB" id="G3T7P6"/>
<reference evidence="2 3" key="1">
    <citation type="submission" date="2009-06" db="EMBL/GenBank/DDBJ databases">
        <title>The Genome Sequence of Loxodonta africana (African elephant).</title>
        <authorList>
            <person name="Di Palma F."/>
            <person name="Heiman D."/>
            <person name="Young S."/>
            <person name="Johnson J."/>
            <person name="Lander E.S."/>
            <person name="Lindblad-Toh K."/>
        </authorList>
    </citation>
    <scope>NUCLEOTIDE SEQUENCE [LARGE SCALE GENOMIC DNA]</scope>
    <source>
        <strain evidence="2 3">Isolate ISIS603380</strain>
    </source>
</reference>
<dbReference type="GeneTree" id="ENSGT00940000155633"/>